<gene>
    <name evidence="7" type="ORF">NOF55_05325</name>
</gene>
<dbReference type="Proteomes" id="UP001208771">
    <property type="component" value="Unassembled WGS sequence"/>
</dbReference>
<reference evidence="7" key="1">
    <citation type="submission" date="2022-07" db="EMBL/GenBank/DDBJ databases">
        <title>Ectorhizobium quercum gen.nov., sp. nov.</title>
        <authorList>
            <person name="Ma T."/>
            <person name="Li Y."/>
        </authorList>
    </citation>
    <scope>NUCLEOTIDE SEQUENCE</scope>
    <source>
        <strain evidence="7">BDR2-2</strain>
    </source>
</reference>
<dbReference type="PRINTS" id="PR00038">
    <property type="entry name" value="HTHLUXR"/>
</dbReference>
<evidence type="ECO:0000313" key="8">
    <source>
        <dbReference type="Proteomes" id="UP001208771"/>
    </source>
</evidence>
<dbReference type="InterPro" id="IPR000792">
    <property type="entry name" value="Tscrpt_reg_LuxR_C"/>
</dbReference>
<protein>
    <submittedName>
        <fullName evidence="7">Response regulator</fullName>
    </submittedName>
</protein>
<feature type="domain" description="Response regulatory" evidence="6">
    <location>
        <begin position="4"/>
        <end position="118"/>
    </location>
</feature>
<dbReference type="InterPro" id="IPR011006">
    <property type="entry name" value="CheY-like_superfamily"/>
</dbReference>
<dbReference type="SMART" id="SM00448">
    <property type="entry name" value="REC"/>
    <property type="match status" value="1"/>
</dbReference>
<dbReference type="SMART" id="SM00421">
    <property type="entry name" value="HTH_LUXR"/>
    <property type="match status" value="1"/>
</dbReference>
<sequence length="210" mass="22518">MNGMIDIVDDEDAIRDSLAFLLASRGLQARVWASGEAFLGAQPLDDMACIIMDVRMGGLSGPEVYERLRAMGSVVPVIFLTGHADVPVAVRTLKAGAFDFVEKPFNDNQIVDLALNAIAAGNAAQAEAETQRDLAARRATLSAREQEVMALMLTGAMNKQIADALGIAMRTVEVHRGRVLSKMGVRNALELAALIGPEIRDKAGMTGWRV</sequence>
<dbReference type="Gene3D" id="3.40.50.2300">
    <property type="match status" value="1"/>
</dbReference>
<dbReference type="InterPro" id="IPR016032">
    <property type="entry name" value="Sig_transdc_resp-reg_C-effctor"/>
</dbReference>
<keyword evidence="8" id="KW-1185">Reference proteome</keyword>
<dbReference type="SUPFAM" id="SSF46894">
    <property type="entry name" value="C-terminal effector domain of the bipartite response regulators"/>
    <property type="match status" value="1"/>
</dbReference>
<dbReference type="RefSeq" id="WP_306410307.1">
    <property type="nucleotide sequence ID" value="NZ_JANFPI010000002.1"/>
</dbReference>
<comment type="caution">
    <text evidence="7">The sequence shown here is derived from an EMBL/GenBank/DDBJ whole genome shotgun (WGS) entry which is preliminary data.</text>
</comment>
<feature type="modified residue" description="4-aspartylphosphate" evidence="4">
    <location>
        <position position="53"/>
    </location>
</feature>
<dbReference type="Pfam" id="PF00196">
    <property type="entry name" value="GerE"/>
    <property type="match status" value="1"/>
</dbReference>
<feature type="domain" description="HTH luxR-type" evidence="5">
    <location>
        <begin position="134"/>
        <end position="196"/>
    </location>
</feature>
<name>A0AAE3SVL7_9HYPH</name>
<dbReference type="SUPFAM" id="SSF52172">
    <property type="entry name" value="CheY-like"/>
    <property type="match status" value="1"/>
</dbReference>
<dbReference type="PROSITE" id="PS50110">
    <property type="entry name" value="RESPONSE_REGULATORY"/>
    <property type="match status" value="1"/>
</dbReference>
<evidence type="ECO:0000256" key="3">
    <source>
        <dbReference type="ARBA" id="ARBA00023163"/>
    </source>
</evidence>
<dbReference type="PANTHER" id="PTHR44688">
    <property type="entry name" value="DNA-BINDING TRANSCRIPTIONAL ACTIVATOR DEVR_DOSR"/>
    <property type="match status" value="1"/>
</dbReference>
<dbReference type="PANTHER" id="PTHR44688:SF16">
    <property type="entry name" value="DNA-BINDING TRANSCRIPTIONAL ACTIVATOR DEVR_DOSR"/>
    <property type="match status" value="1"/>
</dbReference>
<evidence type="ECO:0000259" key="6">
    <source>
        <dbReference type="PROSITE" id="PS50110"/>
    </source>
</evidence>
<organism evidence="7 8">
    <name type="scientific">Ectorhizobium quercum</name>
    <dbReference type="NCBI Taxonomy" id="2965071"/>
    <lineage>
        <taxon>Bacteria</taxon>
        <taxon>Pseudomonadati</taxon>
        <taxon>Pseudomonadota</taxon>
        <taxon>Alphaproteobacteria</taxon>
        <taxon>Hyphomicrobiales</taxon>
        <taxon>Rhizobiaceae</taxon>
        <taxon>Ectorhizobium</taxon>
    </lineage>
</organism>
<dbReference type="InterPro" id="IPR001789">
    <property type="entry name" value="Sig_transdc_resp-reg_receiver"/>
</dbReference>
<dbReference type="Pfam" id="PF00072">
    <property type="entry name" value="Response_reg"/>
    <property type="match status" value="1"/>
</dbReference>
<proteinExistence type="predicted"/>
<keyword evidence="1" id="KW-0805">Transcription regulation</keyword>
<dbReference type="InterPro" id="IPR036388">
    <property type="entry name" value="WH-like_DNA-bd_sf"/>
</dbReference>
<dbReference type="GO" id="GO:0000160">
    <property type="term" value="P:phosphorelay signal transduction system"/>
    <property type="evidence" value="ECO:0007669"/>
    <property type="project" value="InterPro"/>
</dbReference>
<dbReference type="CDD" id="cd06170">
    <property type="entry name" value="LuxR_C_like"/>
    <property type="match status" value="1"/>
</dbReference>
<keyword evidence="3" id="KW-0804">Transcription</keyword>
<dbReference type="Gene3D" id="1.10.10.10">
    <property type="entry name" value="Winged helix-like DNA-binding domain superfamily/Winged helix DNA-binding domain"/>
    <property type="match status" value="1"/>
</dbReference>
<keyword evidence="2" id="KW-0238">DNA-binding</keyword>
<dbReference type="PROSITE" id="PS50043">
    <property type="entry name" value="HTH_LUXR_2"/>
    <property type="match status" value="1"/>
</dbReference>
<evidence type="ECO:0000313" key="7">
    <source>
        <dbReference type="EMBL" id="MCX8996520.1"/>
    </source>
</evidence>
<keyword evidence="4" id="KW-0597">Phosphoprotein</keyword>
<dbReference type="PROSITE" id="PS00622">
    <property type="entry name" value="HTH_LUXR_1"/>
    <property type="match status" value="1"/>
</dbReference>
<dbReference type="GO" id="GO:0006355">
    <property type="term" value="P:regulation of DNA-templated transcription"/>
    <property type="evidence" value="ECO:0007669"/>
    <property type="project" value="InterPro"/>
</dbReference>
<dbReference type="EMBL" id="JANFPI010000002">
    <property type="protein sequence ID" value="MCX8996520.1"/>
    <property type="molecule type" value="Genomic_DNA"/>
</dbReference>
<evidence type="ECO:0000256" key="4">
    <source>
        <dbReference type="PROSITE-ProRule" id="PRU00169"/>
    </source>
</evidence>
<evidence type="ECO:0000256" key="2">
    <source>
        <dbReference type="ARBA" id="ARBA00023125"/>
    </source>
</evidence>
<dbReference type="CDD" id="cd17537">
    <property type="entry name" value="REC_FixJ"/>
    <property type="match status" value="1"/>
</dbReference>
<evidence type="ECO:0000259" key="5">
    <source>
        <dbReference type="PROSITE" id="PS50043"/>
    </source>
</evidence>
<dbReference type="GO" id="GO:0003677">
    <property type="term" value="F:DNA binding"/>
    <property type="evidence" value="ECO:0007669"/>
    <property type="project" value="UniProtKB-KW"/>
</dbReference>
<evidence type="ECO:0000256" key="1">
    <source>
        <dbReference type="ARBA" id="ARBA00023015"/>
    </source>
</evidence>
<accession>A0AAE3SVL7</accession>
<dbReference type="AlphaFoldDB" id="A0AAE3SVL7"/>